<keyword evidence="3" id="KW-1185">Reference proteome</keyword>
<gene>
    <name evidence="2" type="ORF">B0T25DRAFT_542727</name>
</gene>
<dbReference type="Proteomes" id="UP001275084">
    <property type="component" value="Unassembled WGS sequence"/>
</dbReference>
<comment type="caution">
    <text evidence="2">The sequence shown here is derived from an EMBL/GenBank/DDBJ whole genome shotgun (WGS) entry which is preliminary data.</text>
</comment>
<organism evidence="2 3">
    <name type="scientific">Lasiosphaeria hispida</name>
    <dbReference type="NCBI Taxonomy" id="260671"/>
    <lineage>
        <taxon>Eukaryota</taxon>
        <taxon>Fungi</taxon>
        <taxon>Dikarya</taxon>
        <taxon>Ascomycota</taxon>
        <taxon>Pezizomycotina</taxon>
        <taxon>Sordariomycetes</taxon>
        <taxon>Sordariomycetidae</taxon>
        <taxon>Sordariales</taxon>
        <taxon>Lasiosphaeriaceae</taxon>
        <taxon>Lasiosphaeria</taxon>
    </lineage>
</organism>
<evidence type="ECO:0000313" key="3">
    <source>
        <dbReference type="Proteomes" id="UP001275084"/>
    </source>
</evidence>
<sequence>MLRSLPIGVVLMCPRQIESPMTSKQHDMALAVKAWLILPSLIYKPDDLIQLGQIVSNPRKPQERLAKPLPLPAAPTPRKSTSKNQSLTKTESGNNALSIFAYIVHSVKAKLSGSKSRDGSLSRSAAVVETQYFEITEDPSHADHRMLLYCYGVN</sequence>
<dbReference type="EMBL" id="JAUIQD010000004">
    <property type="protein sequence ID" value="KAK3352762.1"/>
    <property type="molecule type" value="Genomic_DNA"/>
</dbReference>
<feature type="compositionally biased region" description="Polar residues" evidence="1">
    <location>
        <begin position="78"/>
        <end position="90"/>
    </location>
</feature>
<evidence type="ECO:0000256" key="1">
    <source>
        <dbReference type="SAM" id="MobiDB-lite"/>
    </source>
</evidence>
<dbReference type="AlphaFoldDB" id="A0AAJ0MDU7"/>
<proteinExistence type="predicted"/>
<reference evidence="2" key="2">
    <citation type="submission" date="2023-06" db="EMBL/GenBank/DDBJ databases">
        <authorList>
            <consortium name="Lawrence Berkeley National Laboratory"/>
            <person name="Haridas S."/>
            <person name="Hensen N."/>
            <person name="Bonometti L."/>
            <person name="Westerberg I."/>
            <person name="Brannstrom I.O."/>
            <person name="Guillou S."/>
            <person name="Cros-Aarteil S."/>
            <person name="Calhoun S."/>
            <person name="Kuo A."/>
            <person name="Mondo S."/>
            <person name="Pangilinan J."/>
            <person name="Riley R."/>
            <person name="Labutti K."/>
            <person name="Andreopoulos B."/>
            <person name="Lipzen A."/>
            <person name="Chen C."/>
            <person name="Yanf M."/>
            <person name="Daum C."/>
            <person name="Ng V."/>
            <person name="Clum A."/>
            <person name="Steindorff A."/>
            <person name="Ohm R."/>
            <person name="Martin F."/>
            <person name="Silar P."/>
            <person name="Natvig D."/>
            <person name="Lalanne C."/>
            <person name="Gautier V."/>
            <person name="Ament-Velasquez S.L."/>
            <person name="Kruys A."/>
            <person name="Hutchinson M.I."/>
            <person name="Powell A.J."/>
            <person name="Barry K."/>
            <person name="Miller A.N."/>
            <person name="Grigoriev I.V."/>
            <person name="Debuchy R."/>
            <person name="Gladieux P."/>
            <person name="Thoren M.H."/>
            <person name="Johannesson H."/>
        </authorList>
    </citation>
    <scope>NUCLEOTIDE SEQUENCE</scope>
    <source>
        <strain evidence="2">CBS 955.72</strain>
    </source>
</reference>
<accession>A0AAJ0MDU7</accession>
<reference evidence="2" key="1">
    <citation type="journal article" date="2023" name="Mol. Phylogenet. Evol.">
        <title>Genome-scale phylogeny and comparative genomics of the fungal order Sordariales.</title>
        <authorList>
            <person name="Hensen N."/>
            <person name="Bonometti L."/>
            <person name="Westerberg I."/>
            <person name="Brannstrom I.O."/>
            <person name="Guillou S."/>
            <person name="Cros-Aarteil S."/>
            <person name="Calhoun S."/>
            <person name="Haridas S."/>
            <person name="Kuo A."/>
            <person name="Mondo S."/>
            <person name="Pangilinan J."/>
            <person name="Riley R."/>
            <person name="LaButti K."/>
            <person name="Andreopoulos B."/>
            <person name="Lipzen A."/>
            <person name="Chen C."/>
            <person name="Yan M."/>
            <person name="Daum C."/>
            <person name="Ng V."/>
            <person name="Clum A."/>
            <person name="Steindorff A."/>
            <person name="Ohm R.A."/>
            <person name="Martin F."/>
            <person name="Silar P."/>
            <person name="Natvig D.O."/>
            <person name="Lalanne C."/>
            <person name="Gautier V."/>
            <person name="Ament-Velasquez S.L."/>
            <person name="Kruys A."/>
            <person name="Hutchinson M.I."/>
            <person name="Powell A.J."/>
            <person name="Barry K."/>
            <person name="Miller A.N."/>
            <person name="Grigoriev I.V."/>
            <person name="Debuchy R."/>
            <person name="Gladieux P."/>
            <person name="Hiltunen Thoren M."/>
            <person name="Johannesson H."/>
        </authorList>
    </citation>
    <scope>NUCLEOTIDE SEQUENCE</scope>
    <source>
        <strain evidence="2">CBS 955.72</strain>
    </source>
</reference>
<feature type="region of interest" description="Disordered" evidence="1">
    <location>
        <begin position="59"/>
        <end position="90"/>
    </location>
</feature>
<name>A0AAJ0MDU7_9PEZI</name>
<evidence type="ECO:0000313" key="2">
    <source>
        <dbReference type="EMBL" id="KAK3352762.1"/>
    </source>
</evidence>
<protein>
    <submittedName>
        <fullName evidence="2">Uncharacterized protein</fullName>
    </submittedName>
</protein>